<evidence type="ECO:0000313" key="11">
    <source>
        <dbReference type="EMBL" id="KAK2164152.1"/>
    </source>
</evidence>
<dbReference type="GO" id="GO:0005198">
    <property type="term" value="F:structural molecule activity"/>
    <property type="evidence" value="ECO:0007669"/>
    <property type="project" value="TreeGrafter"/>
</dbReference>
<feature type="coiled-coil region" evidence="7">
    <location>
        <begin position="783"/>
        <end position="810"/>
    </location>
</feature>
<feature type="compositionally biased region" description="Basic and acidic residues" evidence="8">
    <location>
        <begin position="5349"/>
        <end position="5363"/>
    </location>
</feature>
<dbReference type="Pfam" id="PF00435">
    <property type="entry name" value="Spectrin"/>
    <property type="match status" value="2"/>
</dbReference>
<feature type="domain" description="SH3" evidence="9">
    <location>
        <begin position="725"/>
        <end position="782"/>
    </location>
</feature>
<dbReference type="SMART" id="SM00250">
    <property type="entry name" value="PLEC"/>
    <property type="match status" value="81"/>
</dbReference>
<dbReference type="Gene3D" id="3.90.1290.10">
    <property type="entry name" value="Plakin repeat"/>
    <property type="match status" value="33"/>
</dbReference>
<reference evidence="11" key="1">
    <citation type="journal article" date="2023" name="Mol. Biol. Evol.">
        <title>Third-Generation Sequencing Reveals the Adaptive Role of the Epigenome in Three Deep-Sea Polychaetes.</title>
        <authorList>
            <person name="Perez M."/>
            <person name="Aroh O."/>
            <person name="Sun Y."/>
            <person name="Lan Y."/>
            <person name="Juniper S.K."/>
            <person name="Young C.R."/>
            <person name="Angers B."/>
            <person name="Qian P.Y."/>
        </authorList>
    </citation>
    <scope>NUCLEOTIDE SEQUENCE</scope>
    <source>
        <strain evidence="11">P08H-3</strain>
    </source>
</reference>
<dbReference type="GO" id="GO:0030056">
    <property type="term" value="C:hemidesmosome"/>
    <property type="evidence" value="ECO:0007669"/>
    <property type="project" value="TreeGrafter"/>
</dbReference>
<evidence type="ECO:0000259" key="10">
    <source>
        <dbReference type="PROSITE" id="PS50021"/>
    </source>
</evidence>
<feature type="compositionally biased region" description="Polar residues" evidence="8">
    <location>
        <begin position="4879"/>
        <end position="4891"/>
    </location>
</feature>
<sequence length="7866" mass="869440">MFCGCGRKKKKKAKGGKETIGEDDLPVPLVPSNVKDCKSADVKSAKTLLKPALKVSFSKDEISDVIVEGQEDLSVRDALLLWCRRTVEGYPSVHIKDFSSSWRDGKAFLSIIHRHRPDLVDFRKVRGQTARQNLEMAFNIAENEFGVTKLLDPEDVDVPRPDEKSLITYVSSLYDVFPQVPSVEQSLRDNERQLKWDEYRDLASKLLHWLQDSTVLMLDRNFPTTLIEMKSLLAEFNRFRIEDIPPRLVDKQKLGYWYKELHQLHADAGPFSLESELHIDNINRQWDRLVLAQQEKDLAIQAELSRLERLQRLAEKVHRDAKAGEEHLDDIDRRIKENEQRLEHIPVMEARRSCDEISHALKLVESSIRSMFSDVQALKDGRYHQAEQMYKRVYRIHQRWSNLQASLQNELLPHLASRTYAEEVATVTQHTETVTEYTLKQAQDAFRRVHTATEWVQNKQIELENTGYGNDLDSTRDALEFHKVIHQEVLDFQSELGLCVSVMDTLSGREASAYREALSRLELAYSQLKHTSSRRQHSLETLLEFMDSATRELLWLSQKEETEISRDWSSKSLQLREIQEYHERLIQELDNREAQFVAVVDKGEALVMDRHPASKTIEAYMNALQGQWAWLLQLTMCLQSHLEQASQYYKFFEEASQVDEWLSKQSEALNTYYNRHQLTPEEGEKLIREIQDMYGMLTEYEHIIESLLQRSHQVSPLKKRAQFHTSPIRLQALCSYKQLTMSISRGEECVLLDNSMKTKWQVRNSTGQEGIVPAVCFVIPPPNQEAVQFAEELQQKLKRLRLMWREKQKALKRQMILATIRMVKGWDLAKFQSMGAGQRDAIMQALNDDTQKLLTECGPDRELENEMRDCNQHYISLNARQTEEVRSPSKDLVDRLDALSANLDQMDRLLTTRLQAALPQTLGETVELFASHRDFEERLQRYEPEVATIQQQYQRLSPSRRTPQVESKLTIVVEKWEQMTSFAHLYRDRLSAAEVLLRGLKELEEVISENECTLVSQTILSNDSNQLLNTRNQLENIQSSLQTHQIRVDDLERDMMTVKQIVVRSRPGLARTHPDVQRLEKDVDNLTNRWEGLCVQTSDRLKNLEVAESLLEDYKISYTSEEMWLDSKERQVKSLPQIPTTARQAQPLIELAVKLYDELKSHRYQIEDINRTGGKFIKEAKIYERRLKQFQESLADLQPDFAASLQKRARVQSGADTVQTDLNDMNKQYMEMLSVVNHYLKRLKTLHDKEGLYFPHKVDDTLIRIRTYRSELRMVEDDDDFDTWLSVSGQTSTSPVRAETTIRTVKLSQQQAEETMDTNMSMPSLQPITVSSIPKKPDQAQSIANVTSISVMSRGRHVIDVSDNIPERKHVQSVIHVKSDSFIPKGQVLHVSAIINPQTGKAIPLTEAIQTGIFDEESGHFVDPATGKKLSLSEALRLGIIDQNYFRELQQKCGIRDPRTGLELSLLQAIQKSLFSPRTGQMKDPKTGKFINIDEAVNKGLLSPDSATRLSYISIATEGRSHSEAFYGLSDLKDYYPQLSLHDAVVKGLYNSQAGCFIDPISKESLSLTEAIHRQLINPNSGGITHPVTGEKLIVSEAIYQGIINANNGKFVDPRNKRQMSLIDAIQKQFIQKPKSLSDALLDGSLDSKSWYKDPVTCKKLTLLEAIEKGILDTEIKCILDPRTDEILSLSEAMKRGLINAEGKFIHPTTGQEFAIQDAVNRGLAQLVTEDVDFPETGISDTITGETLTLSEALQRGYIDPARHCYTDKRTGEEMSLNDATRKGFIHSSLLEQLYQPSGLKTASGMDINILDAIKDGLLDTRTGTIVDPVTGNSLSIHDAVSQGHMESKKARQLMKLTSSLVKTTTVTTDIQMTRDGTGKGRSMTVAVRHPSPTKPEQHSHLEETEEHTQPIEGGEEKFKRYQRQDVVTRRTEHGFETVAIHEAKVMQMSSTKHTDISGDFELPLSVVDATKFGLLNAESGIFLDPVTSEKMSLQEAFQKDFLRSESAMFNYRERNEMMTLQHAMQKKLVDSVGHYFDKKTKTTLTLQDMIRQGIVTTSTVPVLPGSGKSRVILEDRRILVRSAIDTQTGKEVDVDEARRRGILDTERGFYKNLVTGEKMTLQQAAEAGLLKADSQLKALGDYVTTKTIKESKSYTITGAIDPNTGKKIEIGDALQKGIIDQTNKVYNGKDRQGKPFQISISEAIKQGLVIAELCTSKTDVLDSEPRYLQETKTFSIKGVIDPVKHVEIPVSEAIQRGLLDQAQGHYINPGTGETMLITEAVSKGLIIADVTVTTSVSNVPPSSTLVMSRKVDYTLQSITDPLTGKQISVSEAMERGVLNQEKGEYKNLRTGQVLSLDEAISKNLIKVQVGKPEPRKEKPIERVPSVHIDDELDAMEDMSVEEVTEERKTFQISGVMDPVREETIPLIEAIDEGLINEEKGLYCNPQTGETIPIPEAISQGFIVGELISKTAEVEVFKSSWVASRKDGGDVTVTSALNPITGLRIPVTQAIHMGLLDRELKYYYNPATDERLGMEEAIEKGYINPTEDDLAKYRPRVRLPDYNHEEFHPAAKAKAVIDWESCSVRDSNTGQRISHEQAVSSGLIDQTTADLLSLKAETMPFRGLTKSHETTEVKTTTEKEGVIQISRTGERRQVALDAEESDKVILTLTTTDFVNKPKKSIVVEESIDTSSVITESSATVEEIPVRGMLSFQAAVKLGLYDVKSGQFRDPTTGQIMSLCEATEQGLLDMREPAIIDLKSGRYFSLEESLSSGLINDQGKINERKAYSLHITLDPQFTFKEHKQSPLNMEDAVLCGLLNPDTGTVMNPTSGAICTLGEAITKGIISGTSVLVVDPNSGEAMSLENAVQIGVVDGKTGKIMNIKTKKPMMSLTEAIKAGLIESVFKPDTVSVVQKEDGTHIPVSQAVHEGTIDQSSASVYDPKSKRRISIDEAVRSGIIDKNQQTYKDIITGEKISLEEAAKKGLLMLVGAPVLAGMGIAQAIKKVTRTDSEMAAGLSKSAVMKERIIEDLSGRGMSAVTGRPSDLLDSIQPQAGEVKETEMTTEKTPLKVKVSDREVSVSQKVILKSETKRGKEIVRDTTQAIGTVESFGDVKPSGIATIEYHPPEETREHLQFEMKKAVESQDKRQVDVQDSRKTTKVRSEVTVTSKVDRDEVKAPKKPPREVVHVTTTTTTKTMKKSKDLPETASGTIEQTKPGTTISEQMAIGERRGGDLVDIDWEKGIITNEHTREKMSPDEAIKQGLIDTHIAHLIETRMEQVRSTHLTDDVSGVHHPGKPAQVISDVTTMPSSEPGGVGIEMQQSRQLIEVSSTKVELVKKSQDPFAPPGVDLTSQGTKSNLVDADTGRQITVGEAIDRGLIDIDWEKGIVTNTYTNEKMSPTEALKQGLIDTHIAHLIETRLEQLKSLPAGKISLNEAATTGLLIVPLGRIKNPATNTRMTIEEAIDVNFIDPDISVIIDPATGRHLTLTEAIQSGLLNPHTGDCKNTATGKVMTLTEMSLEGLIPEEGIRRTHTLTLHSAIEQGFVEPKTGTFTHPVTGEVMEVEKALNLGYLITMEGDDYTVTSDVVASRISSRSEPSRFETTHEVPTPRVRDTRNAVPLDRAIYTGLVHADTGQYTDPVTGEVMSLAQAITFGLIKGPERKLSPDEDIEGINFDEAVERNLIDIKGNTFTEPVTEVLMPLDAAIRKGYVLLPEGGVKVRVTETKDDTLTRHQVSIKTGIIVEGSQMTQIDEQRTARAILPPVAEPLNFTEAVEKGLIDLQAGTFSDPLTGNVISVADAIRQNLINAADEPTVLEGVTLTLTEAINKGSFNEKTGVFTDPKTGSQLSLKAAINSGLIDKDSLIYDTTSKEPITVQQAMARGIIHEITGHFIDSQTQRTMSIKDATKLGLLAVVGAPVLAGKAIVEAVHRSISPSAMEFKTDTLTSKESTSDRQDQDILVLRITEENISKIPSDTGLTMRDAISQEKLNPTTGKVFHAKSERSYTLAEAIKTGIILPNSADVIFPDGSQKPLWNAIQDGTMDSYGRLLDPSSGAPLTLEAALRKGYVQDNLNIISWHKIKITKITETVKLAVSGVFDSEQGHDVSLKDAKLRGIIDEVAGTYRDTRQGTVMDVSSAFDNKLIKGQVIDTSQKKEEFIKGGSTAEMPATSLSVIQSVIDPETERPISPEEARAKGILNESAGYYMDPRTKETMPLEDAVEAGLINMRVTSAVVETTHQADLEERQSWSVNITGVIDARTGQVLSLSEASKQGILSKESGKYMHPVSGEVMPLEEAVQKGLVVTEDQELPSAEHHTFTVSAVHDPISGDLLTPDEAVRRGVLDMDKETYIDPSTGKQMPLTEAMENGFIKTTSVSKTLETVTATQKHTIDTHHEQQTFCIKSVTDPLTGERLHPAEAEDRGILDLTKGIYVNIETGESVAIHEAFTAGYIQAVESSEQAPGELSATITAALESKSYTIVAALDTRTNEQINISEAFKRGIINHDMCQYVDLQTGDVCSIKEAIDKGLIIADEGTTTPEPSVVIHETRSYTIKSVIDPRTGEEIPIADAIRHKIVDKSKWQYWNMQTDKHMSIDDAIKEGLIIAEPLGSSLSKEAVIELDSMPTTKLYALKTVKDPNTGEEYDHVEAERRGLINKVQGIYMDPITGDKISIREAIRLGYITAIEVEQTEDYQEQYKDEMIYATLETVRESQTMNISSVIDLQNVEEISVIEAIERGIIDPKKGIYRNLLSGETMTFSEAYEKKLVKAHMKEKDSILVTQAPRITKTFNVTAVRDSNTGVALNLNEAINKGLLDMERSEYCDPHTGERMPFHQAASQGLLLVEGDTKKFSSNELESMHYKVETRDTYLSDGKDVKRSAPVVEPMSKDSTLQKSTEGSLSRSSAVLDTTLDTSYPWTVGSETMDDMSKEVTNFDISRDEFDVSTPYMKYSEALEQGLVDVEHKEYTDPFTKEIMPLEQALKNKRLFADVPVLLEKHDVHEVVTRKTEQTTVIDIMNLEPDKESRKPHEPDKKSDLNVTRQQPEEYKIQMETKHKKHEAHTVPEKCSVKPDKKKTVMQTTPETERPLPVKKDEDYEKLKQSISDLPTKTKENGFKHSPETDGYNLADKPAVNGKPETVYKSSNLIEEMHIDSEEITQTKILSQKKPSVKKDVSNGHVELVETLKTETIHHSYKIETGYVFTNEGLVKNTLTAVTIPVKEALEKGILEEVRSDVSESDVSSLSYPAAVFDQVDKGDKILMVRDASSGDLLDTAQCVQRGLFTADGRIVDPVTKTVYTVAEALQKRLAVLVSTDGVSEEDELMAPDTDQSHGPMENTSQITARETRTVTVTTQEVSGTIQKKEPAQPTEKPTEVKEAVHMERIITVKDVSVTEKKDREQVETMLDRALREADEMRQMDRSVHDSLEPDASQQFDSESSLPTQMSVKEAIQAGVIDPGTGRITDLTSGKAISFETAISTGILDTTATVVVLPGGSETMTMDEALRKGCIDIKTGDFIDPRSGRMMSLSTAAHVGIIQDATHLPSIDELYEHGLYNYKTGMVTDKQTGEEMPLLDAVEHKLVDKNTVVVSHPVTGKSLSLSEAFEKGVLDAETGLIIDSERKTKRNLKDSIKLGVLGIAAAPIVGVVKLGNVITDALSGKEKSAVIPTPSSETKKKSEGIPFSTAVKEKLYDVHSNTVKDPKTGKEVTLPEAVQRGLVDLGNTVLHDPMSGVRNTIEEMVKQRNVDLKSGTVTLSTGETISLEDAISSGLMTDIREGPMSLIQLFEEQLYNPDTGEFLDPVTEDIISMNEALERGLLDPLSVVVNDRGSGEVIGLNEAIEENLIDVETSYVKDTSCRENVPLTEAVDRGILITRPMPVIRAVEVGLYNETTGKFLDPTCRRFFSLEEAVSNGLVDSESTILDPATGKHMTISKAFECGMMDPRHGSVHNLHTGETISLKDAVMASKIMKSREVMTLEEAMNNNCYDVERNIIFNPVSKEEMTLEEALDTGLISRNSAINDPATGEKITLAEAIQRDIIDLDSGQVFNTKTGTAIPLTVAMREEALDLGDAITKGLYEQDNNTVVDPKTNEEITLRDAIEKGVIRTDSLLDDPATGQKITLDEAVSQGLLDLSTGLLFNSQTGEALPISDQFIKGKSLKIRVDSLPMLTLDQAIRDGLYNEENTTIINPLTREEMKLDEAIEKGVLDAMSRVKEPNTGEMLTLEDAIESGVIDTNMGIVIDTQTGESFTFTDAFTKGLITITEQRHEPMSVTEVIRQGLLDDGTGTIQDPVSGKELTFEDAVKSNIMSISNLRIMDKTTGTLLTFREASEKNLLDPRTGNVWDPDAKKEVPLSVAVNKGLALEFAKPPMSPREALVQGLLESSTGRIVDPKSGRKVGLTEAVVRGLIDPDSFKVKDPKSGKLIHMEEALKRGIMDADTGTMKDPETGRELSLHDALKKGFVIESKAIKKRSLVDAIRSGLYDPEHGTINDPSSSADMTVLEAINTGLVDTHNVKVGVPGTTEVVSIETALNENIIDPLSGVLLNPSTGECIDLLEAEQAGMIFVSDTEEQLKQPDLKQMVGGGLCDKESGTIQDPDTGKNMTIIEAMQTGLIDSSAPLLAINNEALSLEEAVKQGYVDPLSGEITDPVTGQLESLFSYVERNEVPSLPQDQHALNDLLDDSCIDVTDNTVRNPVTGRKMSFLEAVRSGTIDAKQIIVITPESGAQMTMSEAADQGLINLSRGTLVDREKNREVPLSQAITAGLIADVPQSLTLDEAVRNGSYNPETGLFVDPHSSSPVSFNEALSTGLIDVSDTLVKNPESGQLISFRDAIKTGLVDGKTGRLKSINRWIGLNEATEGNFIFSISSHKPSLKEFADGCLLHQSGYILDPFTKKKVTLQEAVQDSLIDIDSSIIVDPTTGKKMSVEQAVQDGILDPESGKLIDHHTGKKISLKDAARKEMLFEAEKQKPLTLQYIIESGAFNEDTGKIIHPQTGKSITLDEAVKSGVIDGESLKVKHPDSDTLLTFEEAVKAGMLDPNTGDILSPEGEVLTLSEAIHGGLAITATTAEGLSIHDAVQQGLYNSETGKLTHPFTGKEMYLKDALESGIIDGSKSALKDLQSGDVITLEEAIESRLIDLVKGTIDDPATGQHFSLGEAIIKNILVENKEPGFSLAEAREHGLFDPTSGKITHPKTGQQLTLGEALDQGIIDPQLTQFKDPKTKTLVPMDTAISIGILNEVTGQIRDPVTGKEITYIEALEDGLATDASLPPMLSLHDIIENDLHDPEHDLIRDPVTKQPISFQEAVERGIIDPSKSFVSLPCIAGQVTLADAIEQGLVDATTGSLFNPETKEHITIVEAMRQGILTDASESGAFGLTLEEAIEEGIFSPNEGRITDPQTGKKMTLREAVSDGLIDADRTFVTVPGTNEQLPLGDALERGLIDERTGTLKDKATEEMVSSVPILVHEHDLHELKTDIELYACTIIEALERGILNGVHGYVKVPGNGKAVKFCEAVDSGLILTGSMYILDTETGKYLTYEEAVSVGYLNPNNAQVYEQSSHQYIPVGLAVERGYISCIKKPLTVKDILLQNICDDDTGLFIHPVNGQVVDFTQLITDGIINPDLILMNYDEERACTLTSFIQQGKFDLHTGMILGVKGSSMTFKNALITEILYDSTKSGLSLKKAALSGLLHLENNLIEEPGTNNQTTLLDAIMSQNIDPEQTLVLDTETDQLISLSVAIQKGIIDPIEAQIKEPKTRQKTSLFRAILQGLNLLSSNNKETKQETTREGEKPLSIDEAESRGLFNKQSGQVTDPLTGTTMSLEAAISAGVIEGESIRVKVPGSRDMVSLKEAIERGIVDGESGMILDEKSGKHEMDVRERCKRAN</sequence>
<dbReference type="Pfam" id="PF21020">
    <property type="entry name" value="Spectrin_4"/>
    <property type="match status" value="1"/>
</dbReference>
<dbReference type="InterPro" id="IPR002017">
    <property type="entry name" value="Spectrin_repeat"/>
</dbReference>
<feature type="compositionally biased region" description="Basic and acidic residues" evidence="8">
    <location>
        <begin position="5050"/>
        <end position="5065"/>
    </location>
</feature>
<dbReference type="SUPFAM" id="SSF46966">
    <property type="entry name" value="Spectrin repeat"/>
    <property type="match status" value="7"/>
</dbReference>
<dbReference type="PROSITE" id="PS50002">
    <property type="entry name" value="SH3"/>
    <property type="match status" value="1"/>
</dbReference>
<feature type="compositionally biased region" description="Basic and acidic residues" evidence="8">
    <location>
        <begin position="3138"/>
        <end position="3160"/>
    </location>
</feature>
<dbReference type="PROSITE" id="PS50021">
    <property type="entry name" value="CH"/>
    <property type="match status" value="1"/>
</dbReference>
<dbReference type="GO" id="GO:0005737">
    <property type="term" value="C:cytoplasm"/>
    <property type="evidence" value="ECO:0007669"/>
    <property type="project" value="UniProtKB-SubCell"/>
</dbReference>
<comment type="caution">
    <text evidence="11">The sequence shown here is derived from an EMBL/GenBank/DDBJ whole genome shotgun (WGS) entry which is preliminary data.</text>
</comment>
<feature type="region of interest" description="Disordered" evidence="8">
    <location>
        <begin position="4867"/>
        <end position="4891"/>
    </location>
</feature>
<keyword evidence="4" id="KW-0597">Phosphoprotein</keyword>
<feature type="compositionally biased region" description="Basic and acidic residues" evidence="8">
    <location>
        <begin position="5033"/>
        <end position="5043"/>
    </location>
</feature>
<dbReference type="GO" id="GO:0005882">
    <property type="term" value="C:intermediate filament"/>
    <property type="evidence" value="ECO:0007669"/>
    <property type="project" value="TreeGrafter"/>
</dbReference>
<dbReference type="PANTHER" id="PTHR23169:SF23">
    <property type="entry name" value="SHORT STOP, ISOFORM H"/>
    <property type="match status" value="1"/>
</dbReference>
<dbReference type="Gene3D" id="2.30.30.40">
    <property type="entry name" value="SH3 Domains"/>
    <property type="match status" value="1"/>
</dbReference>
<dbReference type="InterPro" id="IPR001715">
    <property type="entry name" value="CH_dom"/>
</dbReference>
<organism evidence="11 12">
    <name type="scientific">Paralvinella palmiformis</name>
    <dbReference type="NCBI Taxonomy" id="53620"/>
    <lineage>
        <taxon>Eukaryota</taxon>
        <taxon>Metazoa</taxon>
        <taxon>Spiralia</taxon>
        <taxon>Lophotrochozoa</taxon>
        <taxon>Annelida</taxon>
        <taxon>Polychaeta</taxon>
        <taxon>Sedentaria</taxon>
        <taxon>Canalipalpata</taxon>
        <taxon>Terebellida</taxon>
        <taxon>Terebelliformia</taxon>
        <taxon>Alvinellidae</taxon>
        <taxon>Paralvinella</taxon>
    </lineage>
</organism>
<gene>
    <name evidence="11" type="ORF">LSH36_68g10066</name>
</gene>
<keyword evidence="5" id="KW-0677">Repeat</keyword>
<evidence type="ECO:0000256" key="6">
    <source>
        <dbReference type="PROSITE-ProRule" id="PRU00192"/>
    </source>
</evidence>
<dbReference type="FunFam" id="1.10.418.10:FF:000057">
    <property type="entry name" value="Calmin"/>
    <property type="match status" value="1"/>
</dbReference>
<dbReference type="EMBL" id="JAODUP010000068">
    <property type="protein sequence ID" value="KAK2164152.1"/>
    <property type="molecule type" value="Genomic_DNA"/>
</dbReference>
<dbReference type="InterPro" id="IPR041615">
    <property type="entry name" value="Desmoplakin_SH3"/>
</dbReference>
<dbReference type="Gene3D" id="1.10.418.10">
    <property type="entry name" value="Calponin-like domain"/>
    <property type="match status" value="1"/>
</dbReference>
<dbReference type="Pfam" id="PF21019">
    <property type="entry name" value="Spectrin_3"/>
    <property type="match status" value="1"/>
</dbReference>
<dbReference type="Pfam" id="PF17902">
    <property type="entry name" value="SH3_10"/>
    <property type="match status" value="1"/>
</dbReference>
<evidence type="ECO:0000256" key="4">
    <source>
        <dbReference type="ARBA" id="ARBA00022553"/>
    </source>
</evidence>
<dbReference type="GO" id="GO:0042060">
    <property type="term" value="P:wound healing"/>
    <property type="evidence" value="ECO:0007669"/>
    <property type="project" value="TreeGrafter"/>
</dbReference>
<dbReference type="InterPro" id="IPR043197">
    <property type="entry name" value="Plakin"/>
</dbReference>
<feature type="region of interest" description="Disordered" evidence="8">
    <location>
        <begin position="5336"/>
        <end position="5363"/>
    </location>
</feature>
<evidence type="ECO:0000256" key="1">
    <source>
        <dbReference type="ARBA" id="ARBA00004496"/>
    </source>
</evidence>
<comment type="subcellular location">
    <subcellularLocation>
        <location evidence="1">Cytoplasm</location>
    </subcellularLocation>
</comment>
<evidence type="ECO:0000256" key="2">
    <source>
        <dbReference type="ARBA" id="ARBA00022443"/>
    </source>
</evidence>
<dbReference type="Pfam" id="PF00307">
    <property type="entry name" value="CH"/>
    <property type="match status" value="1"/>
</dbReference>
<dbReference type="GO" id="GO:0045104">
    <property type="term" value="P:intermediate filament cytoskeleton organization"/>
    <property type="evidence" value="ECO:0007669"/>
    <property type="project" value="InterPro"/>
</dbReference>
<protein>
    <submittedName>
        <fullName evidence="11">Uncharacterized protein</fullName>
    </submittedName>
</protein>
<evidence type="ECO:0000256" key="5">
    <source>
        <dbReference type="ARBA" id="ARBA00022737"/>
    </source>
</evidence>
<evidence type="ECO:0000256" key="8">
    <source>
        <dbReference type="SAM" id="MobiDB-lite"/>
    </source>
</evidence>
<dbReference type="Pfam" id="PF00681">
    <property type="entry name" value="Plectin"/>
    <property type="match status" value="6"/>
</dbReference>
<dbReference type="GO" id="GO:0031122">
    <property type="term" value="P:cytoplasmic microtubule organization"/>
    <property type="evidence" value="ECO:0007669"/>
    <property type="project" value="TreeGrafter"/>
</dbReference>
<dbReference type="Gene3D" id="1.20.58.1060">
    <property type="match status" value="1"/>
</dbReference>
<keyword evidence="7" id="KW-0175">Coiled coil</keyword>
<accession>A0AAD9NBG9</accession>
<dbReference type="SMART" id="SM00150">
    <property type="entry name" value="SPEC"/>
    <property type="match status" value="6"/>
</dbReference>
<dbReference type="Proteomes" id="UP001208570">
    <property type="component" value="Unassembled WGS sequence"/>
</dbReference>
<dbReference type="CDD" id="cd21189">
    <property type="entry name" value="CH_PLEC-like_rpt2"/>
    <property type="match status" value="1"/>
</dbReference>
<feature type="domain" description="Calponin-homology (CH)" evidence="10">
    <location>
        <begin position="73"/>
        <end position="178"/>
    </location>
</feature>
<dbReference type="InterPro" id="IPR018159">
    <property type="entry name" value="Spectrin/alpha-actinin"/>
</dbReference>
<feature type="region of interest" description="Disordered" evidence="8">
    <location>
        <begin position="5008"/>
        <end position="5078"/>
    </location>
</feature>
<dbReference type="Gene3D" id="1.20.58.60">
    <property type="match status" value="5"/>
</dbReference>
<feature type="compositionally biased region" description="Basic and acidic residues" evidence="8">
    <location>
        <begin position="5010"/>
        <end position="5026"/>
    </location>
</feature>
<feature type="region of interest" description="Disordered" evidence="8">
    <location>
        <begin position="5098"/>
        <end position="5120"/>
    </location>
</feature>
<feature type="compositionally biased region" description="Polar residues" evidence="8">
    <location>
        <begin position="5418"/>
        <end position="5430"/>
    </location>
</feature>
<feature type="region of interest" description="Disordered" evidence="8">
    <location>
        <begin position="3138"/>
        <end position="3211"/>
    </location>
</feature>
<dbReference type="InterPro" id="IPR035915">
    <property type="entry name" value="Plakin_repeat_sf"/>
</dbReference>
<dbReference type="SUPFAM" id="SSF75399">
    <property type="entry name" value="Plakin repeat"/>
    <property type="match status" value="41"/>
</dbReference>
<evidence type="ECO:0000259" key="9">
    <source>
        <dbReference type="PROSITE" id="PS50002"/>
    </source>
</evidence>
<feature type="region of interest" description="Disordered" evidence="8">
    <location>
        <begin position="1873"/>
        <end position="1921"/>
    </location>
</feature>
<dbReference type="InterPro" id="IPR001101">
    <property type="entry name" value="Plectin_repeat"/>
</dbReference>
<feature type="compositionally biased region" description="Basic and acidic residues" evidence="8">
    <location>
        <begin position="3167"/>
        <end position="3184"/>
    </location>
</feature>
<keyword evidence="12" id="KW-1185">Reference proteome</keyword>
<feature type="compositionally biased region" description="Basic residues" evidence="8">
    <location>
        <begin position="1"/>
        <end position="14"/>
    </location>
</feature>
<feature type="compositionally biased region" description="Basic and acidic residues" evidence="8">
    <location>
        <begin position="1896"/>
        <end position="1921"/>
    </location>
</feature>
<dbReference type="SUPFAM" id="SSF47576">
    <property type="entry name" value="Calponin-homology domain, CH-domain"/>
    <property type="match status" value="1"/>
</dbReference>
<keyword evidence="3" id="KW-0963">Cytoplasm</keyword>
<evidence type="ECO:0000256" key="7">
    <source>
        <dbReference type="SAM" id="Coils"/>
    </source>
</evidence>
<feature type="compositionally biased region" description="Basic and acidic residues" evidence="8">
    <location>
        <begin position="5403"/>
        <end position="5414"/>
    </location>
</feature>
<dbReference type="PANTHER" id="PTHR23169">
    <property type="entry name" value="ENVOPLAKIN"/>
    <property type="match status" value="1"/>
</dbReference>
<feature type="region of interest" description="Disordered" evidence="8">
    <location>
        <begin position="1"/>
        <end position="23"/>
    </location>
</feature>
<name>A0AAD9NBG9_9ANNE</name>
<evidence type="ECO:0000256" key="3">
    <source>
        <dbReference type="ARBA" id="ARBA00022490"/>
    </source>
</evidence>
<feature type="compositionally biased region" description="Basic and acidic residues" evidence="8">
    <location>
        <begin position="5098"/>
        <end position="5110"/>
    </location>
</feature>
<evidence type="ECO:0000313" key="12">
    <source>
        <dbReference type="Proteomes" id="UP001208570"/>
    </source>
</evidence>
<dbReference type="InterPro" id="IPR049538">
    <property type="entry name" value="PCN-like_spectrin-like_rpt"/>
</dbReference>
<dbReference type="SMART" id="SM00033">
    <property type="entry name" value="CH"/>
    <property type="match status" value="1"/>
</dbReference>
<feature type="region of interest" description="Disordered" evidence="8">
    <location>
        <begin position="5403"/>
        <end position="5430"/>
    </location>
</feature>
<proteinExistence type="predicted"/>
<dbReference type="CDD" id="cd00176">
    <property type="entry name" value="SPEC"/>
    <property type="match status" value="2"/>
</dbReference>
<keyword evidence="2 6" id="KW-0728">SH3 domain</keyword>
<dbReference type="InterPro" id="IPR036872">
    <property type="entry name" value="CH_dom_sf"/>
</dbReference>
<dbReference type="InterPro" id="IPR001452">
    <property type="entry name" value="SH3_domain"/>
</dbReference>
<dbReference type="GO" id="GO:0016020">
    <property type="term" value="C:membrane"/>
    <property type="evidence" value="ECO:0007669"/>
    <property type="project" value="TreeGrafter"/>
</dbReference>